<evidence type="ECO:0000256" key="4">
    <source>
        <dbReference type="ARBA" id="ARBA00022833"/>
    </source>
</evidence>
<evidence type="ECO:0000256" key="1">
    <source>
        <dbReference type="ARBA" id="ARBA00001947"/>
    </source>
</evidence>
<evidence type="ECO:0000256" key="3">
    <source>
        <dbReference type="ARBA" id="ARBA00022801"/>
    </source>
</evidence>
<evidence type="ECO:0000313" key="6">
    <source>
        <dbReference type="EMBL" id="KKT38761.1"/>
    </source>
</evidence>
<dbReference type="SMART" id="SM00849">
    <property type="entry name" value="Lactamase_B"/>
    <property type="match status" value="1"/>
</dbReference>
<evidence type="ECO:0000259" key="5">
    <source>
        <dbReference type="SMART" id="SM00849"/>
    </source>
</evidence>
<evidence type="ECO:0000313" key="7">
    <source>
        <dbReference type="Proteomes" id="UP000034617"/>
    </source>
</evidence>
<dbReference type="GO" id="GO:0016787">
    <property type="term" value="F:hydrolase activity"/>
    <property type="evidence" value="ECO:0007669"/>
    <property type="project" value="UniProtKB-KW"/>
</dbReference>
<dbReference type="InterPro" id="IPR036866">
    <property type="entry name" value="RibonucZ/Hydroxyglut_hydro"/>
</dbReference>
<dbReference type="Gene3D" id="3.60.15.10">
    <property type="entry name" value="Ribonuclease Z/Hydroxyacylglutathione hydrolase-like"/>
    <property type="match status" value="1"/>
</dbReference>
<organism evidence="6 7">
    <name type="scientific">Candidatus Gottesmanbacteria bacterium GW2011_GWB1_44_11c</name>
    <dbReference type="NCBI Taxonomy" id="1618447"/>
    <lineage>
        <taxon>Bacteria</taxon>
        <taxon>Candidatus Gottesmaniibacteriota</taxon>
    </lineage>
</organism>
<feature type="domain" description="Metallo-beta-lactamase" evidence="5">
    <location>
        <begin position="13"/>
        <end position="194"/>
    </location>
</feature>
<dbReference type="SUPFAM" id="SSF56281">
    <property type="entry name" value="Metallo-hydrolase/oxidoreductase"/>
    <property type="match status" value="1"/>
</dbReference>
<accession>A0A0G1GUK3</accession>
<sequence>MLHVETFIVGELQTNCYCVSDSQSRVAFIIDPGDDASYIAQKIAGESLKPKAVLATHGHFDHVLSAFELQHIFTIPFYIHQNDEFLLQAMKKTAEYYLAAPVIEFPPTPSKTLQKNASLSLGPYRFEIMETPGHTAGSVCFYCKKEHICFTGDTVFEGGAVGDWHHGYSDKQALLASVRTILSLPPETLVYPGHGNQTTVASEREYLLKPDI</sequence>
<dbReference type="CDD" id="cd06262">
    <property type="entry name" value="metallo-hydrolase-like_MBL-fold"/>
    <property type="match status" value="1"/>
</dbReference>
<gene>
    <name evidence="6" type="ORF">UW22_C0006G0027</name>
</gene>
<evidence type="ECO:0000256" key="2">
    <source>
        <dbReference type="ARBA" id="ARBA00022723"/>
    </source>
</evidence>
<name>A0A0G1GUK3_9BACT</name>
<dbReference type="PANTHER" id="PTHR46233">
    <property type="entry name" value="HYDROXYACYLGLUTATHIONE HYDROLASE GLOC"/>
    <property type="match status" value="1"/>
</dbReference>
<keyword evidence="2" id="KW-0479">Metal-binding</keyword>
<dbReference type="EMBL" id="LCHM01000006">
    <property type="protein sequence ID" value="KKT38761.1"/>
    <property type="molecule type" value="Genomic_DNA"/>
</dbReference>
<comment type="cofactor">
    <cofactor evidence="1">
        <name>Zn(2+)</name>
        <dbReference type="ChEBI" id="CHEBI:29105"/>
    </cofactor>
</comment>
<comment type="caution">
    <text evidence="6">The sequence shown here is derived from an EMBL/GenBank/DDBJ whole genome shotgun (WGS) entry which is preliminary data.</text>
</comment>
<dbReference type="Pfam" id="PF00753">
    <property type="entry name" value="Lactamase_B"/>
    <property type="match status" value="1"/>
</dbReference>
<reference evidence="6 7" key="1">
    <citation type="journal article" date="2015" name="Nature">
        <title>rRNA introns, odd ribosomes, and small enigmatic genomes across a large radiation of phyla.</title>
        <authorList>
            <person name="Brown C.T."/>
            <person name="Hug L.A."/>
            <person name="Thomas B.C."/>
            <person name="Sharon I."/>
            <person name="Castelle C.J."/>
            <person name="Singh A."/>
            <person name="Wilkins M.J."/>
            <person name="Williams K.H."/>
            <person name="Banfield J.F."/>
        </authorList>
    </citation>
    <scope>NUCLEOTIDE SEQUENCE [LARGE SCALE GENOMIC DNA]</scope>
</reference>
<dbReference type="AlphaFoldDB" id="A0A0G1GUK3"/>
<dbReference type="PANTHER" id="PTHR46233:SF3">
    <property type="entry name" value="HYDROXYACYLGLUTATHIONE HYDROLASE GLOC"/>
    <property type="match status" value="1"/>
</dbReference>
<keyword evidence="3 6" id="KW-0378">Hydrolase</keyword>
<keyword evidence="4" id="KW-0862">Zinc</keyword>
<proteinExistence type="predicted"/>
<dbReference type="PATRIC" id="fig|1618447.3.peg.255"/>
<dbReference type="InterPro" id="IPR051453">
    <property type="entry name" value="MBL_Glyoxalase_II"/>
</dbReference>
<dbReference type="Proteomes" id="UP000034617">
    <property type="component" value="Unassembled WGS sequence"/>
</dbReference>
<dbReference type="InterPro" id="IPR001279">
    <property type="entry name" value="Metallo-B-lactamas"/>
</dbReference>
<dbReference type="GO" id="GO:0046872">
    <property type="term" value="F:metal ion binding"/>
    <property type="evidence" value="ECO:0007669"/>
    <property type="project" value="UniProtKB-KW"/>
</dbReference>
<protein>
    <submittedName>
        <fullName evidence="6">Zn-dependent hydrolases including glyoxylase</fullName>
    </submittedName>
</protein>